<accession>A0A381YIZ6</accession>
<dbReference type="SUPFAM" id="SSF53474">
    <property type="entry name" value="alpha/beta-Hydrolases"/>
    <property type="match status" value="1"/>
</dbReference>
<dbReference type="PANTHER" id="PTHR43433">
    <property type="entry name" value="HYDROLASE, ALPHA/BETA FOLD FAMILY PROTEIN"/>
    <property type="match status" value="1"/>
</dbReference>
<sequence length="268" mass="28919">MPFADLGEKRIWYEINGEGEPLVQIPGGALGLKNFSKVTPVLSRRFRVIDFDLIGTGQSTPTPPGYKVQDWTNDLVDLMDHLEIPRAHLHGTSTGGLVALQFAAQNPERVMKMALVGVVAKYDTALRLNRKLAKALAANVGMVAVAELTAQAVLTSEFLDSPEAGPLLDQMRATFCEIAPETYIATSEACDDVDLGPDLPNISAPTLVINGEFSANSPVDTGPQGIGGRGIAEGLENGRLVVIRGARHLVMMERFNEVCDHIIDFLNE</sequence>
<dbReference type="InterPro" id="IPR050471">
    <property type="entry name" value="AB_hydrolase"/>
</dbReference>
<dbReference type="EMBL" id="UINC01018338">
    <property type="protein sequence ID" value="SVA76945.1"/>
    <property type="molecule type" value="Genomic_DNA"/>
</dbReference>
<protein>
    <recommendedName>
        <fullName evidence="1">AB hydrolase-1 domain-containing protein</fullName>
    </recommendedName>
</protein>
<dbReference type="Pfam" id="PF00561">
    <property type="entry name" value="Abhydrolase_1"/>
    <property type="match status" value="1"/>
</dbReference>
<dbReference type="PANTHER" id="PTHR43433:SF1">
    <property type="entry name" value="BLL5160 PROTEIN"/>
    <property type="match status" value="1"/>
</dbReference>
<gene>
    <name evidence="2" type="ORF">METZ01_LOCUS129799</name>
</gene>
<dbReference type="AlphaFoldDB" id="A0A381YIZ6"/>
<reference evidence="2" key="1">
    <citation type="submission" date="2018-05" db="EMBL/GenBank/DDBJ databases">
        <authorList>
            <person name="Lanie J.A."/>
            <person name="Ng W.-L."/>
            <person name="Kazmierczak K.M."/>
            <person name="Andrzejewski T.M."/>
            <person name="Davidsen T.M."/>
            <person name="Wayne K.J."/>
            <person name="Tettelin H."/>
            <person name="Glass J.I."/>
            <person name="Rusch D."/>
            <person name="Podicherti R."/>
            <person name="Tsui H.-C.T."/>
            <person name="Winkler M.E."/>
        </authorList>
    </citation>
    <scope>NUCLEOTIDE SEQUENCE</scope>
</reference>
<proteinExistence type="predicted"/>
<dbReference type="Gene3D" id="3.40.50.1820">
    <property type="entry name" value="alpha/beta hydrolase"/>
    <property type="match status" value="1"/>
</dbReference>
<dbReference type="PRINTS" id="PR00111">
    <property type="entry name" value="ABHYDROLASE"/>
</dbReference>
<evidence type="ECO:0000259" key="1">
    <source>
        <dbReference type="Pfam" id="PF00561"/>
    </source>
</evidence>
<organism evidence="2">
    <name type="scientific">marine metagenome</name>
    <dbReference type="NCBI Taxonomy" id="408172"/>
    <lineage>
        <taxon>unclassified sequences</taxon>
        <taxon>metagenomes</taxon>
        <taxon>ecological metagenomes</taxon>
    </lineage>
</organism>
<feature type="domain" description="AB hydrolase-1" evidence="1">
    <location>
        <begin position="21"/>
        <end position="127"/>
    </location>
</feature>
<evidence type="ECO:0000313" key="2">
    <source>
        <dbReference type="EMBL" id="SVA76945.1"/>
    </source>
</evidence>
<name>A0A381YIZ6_9ZZZZ</name>
<dbReference type="InterPro" id="IPR029058">
    <property type="entry name" value="AB_hydrolase_fold"/>
</dbReference>
<dbReference type="InterPro" id="IPR000073">
    <property type="entry name" value="AB_hydrolase_1"/>
</dbReference>